<evidence type="ECO:0000313" key="3">
    <source>
        <dbReference type="Proteomes" id="UP001589813"/>
    </source>
</evidence>
<evidence type="ECO:0000313" key="2">
    <source>
        <dbReference type="EMBL" id="MFC0049524.1"/>
    </source>
</evidence>
<dbReference type="RefSeq" id="WP_377245523.1">
    <property type="nucleotide sequence ID" value="NZ_JBHLXP010000003.1"/>
</dbReference>
<keyword evidence="2" id="KW-0378">Hydrolase</keyword>
<proteinExistence type="predicted"/>
<name>A0ABV6BGK4_9GAMM</name>
<dbReference type="Gene3D" id="3.60.10.10">
    <property type="entry name" value="Endonuclease/exonuclease/phosphatase"/>
    <property type="match status" value="1"/>
</dbReference>
<evidence type="ECO:0000259" key="1">
    <source>
        <dbReference type="Pfam" id="PF03372"/>
    </source>
</evidence>
<dbReference type="EMBL" id="JBHLXP010000003">
    <property type="protein sequence ID" value="MFC0049524.1"/>
    <property type="molecule type" value="Genomic_DNA"/>
</dbReference>
<dbReference type="InterPro" id="IPR051916">
    <property type="entry name" value="GPI-anchor_lipid_remodeler"/>
</dbReference>
<dbReference type="Proteomes" id="UP001589813">
    <property type="component" value="Unassembled WGS sequence"/>
</dbReference>
<feature type="domain" description="Endonuclease/exonuclease/phosphatase" evidence="1">
    <location>
        <begin position="9"/>
        <end position="291"/>
    </location>
</feature>
<dbReference type="PANTHER" id="PTHR14859:SF15">
    <property type="entry name" value="ENDONUCLEASE_EXONUCLEASE_PHOSPHATASE DOMAIN-CONTAINING PROTEIN"/>
    <property type="match status" value="1"/>
</dbReference>
<sequence length="308" mass="34047">MTDLRVATLNLLNFAAPPLACYEWDNIYTEAQWQQKTNWLKNLLQQQQPDVLALQEVFSVDALQQLLSPLGYHWFATVETPVLVDDHVFTKPVVAIVSRYPILSTETIPASPAALQQLGLASFQFSRCPLLVQIQTPQFGPLFVATVHLKSRRPAELTDAALALWVSELQRGHEAALLAQALATRCQAQPLVLAGDFNDVLSSALLQPLLAVDRRQRPLFMLQDSADLAVAGTRPATHYHGAAGQVLDYLLVSAAFDPRHHHACGEVSAYQVVDQHLVRPEFARDGYSSDHALVQIQLRALRPQSSPA</sequence>
<dbReference type="SUPFAM" id="SSF56219">
    <property type="entry name" value="DNase I-like"/>
    <property type="match status" value="1"/>
</dbReference>
<dbReference type="InterPro" id="IPR005135">
    <property type="entry name" value="Endo/exonuclease/phosphatase"/>
</dbReference>
<dbReference type="Pfam" id="PF03372">
    <property type="entry name" value="Exo_endo_phos"/>
    <property type="match status" value="1"/>
</dbReference>
<dbReference type="InterPro" id="IPR036691">
    <property type="entry name" value="Endo/exonu/phosph_ase_sf"/>
</dbReference>
<keyword evidence="2" id="KW-0540">Nuclease</keyword>
<gene>
    <name evidence="2" type="ORF">ACFFJP_14605</name>
</gene>
<dbReference type="PANTHER" id="PTHR14859">
    <property type="entry name" value="CALCOFLUOR WHITE HYPERSENSITIVE PROTEIN PRECURSOR"/>
    <property type="match status" value="1"/>
</dbReference>
<accession>A0ABV6BGK4</accession>
<dbReference type="GO" id="GO:0004519">
    <property type="term" value="F:endonuclease activity"/>
    <property type="evidence" value="ECO:0007669"/>
    <property type="project" value="UniProtKB-KW"/>
</dbReference>
<organism evidence="2 3">
    <name type="scientific">Rheinheimera tilapiae</name>
    <dbReference type="NCBI Taxonomy" id="875043"/>
    <lineage>
        <taxon>Bacteria</taxon>
        <taxon>Pseudomonadati</taxon>
        <taxon>Pseudomonadota</taxon>
        <taxon>Gammaproteobacteria</taxon>
        <taxon>Chromatiales</taxon>
        <taxon>Chromatiaceae</taxon>
        <taxon>Rheinheimera</taxon>
    </lineage>
</organism>
<reference evidence="2 3" key="1">
    <citation type="submission" date="2024-09" db="EMBL/GenBank/DDBJ databases">
        <authorList>
            <person name="Sun Q."/>
            <person name="Mori K."/>
        </authorList>
    </citation>
    <scope>NUCLEOTIDE SEQUENCE [LARGE SCALE GENOMIC DNA]</scope>
    <source>
        <strain evidence="2 3">KCTC 23315</strain>
    </source>
</reference>
<keyword evidence="3" id="KW-1185">Reference proteome</keyword>
<comment type="caution">
    <text evidence="2">The sequence shown here is derived from an EMBL/GenBank/DDBJ whole genome shotgun (WGS) entry which is preliminary data.</text>
</comment>
<protein>
    <submittedName>
        <fullName evidence="2">Endonuclease/exonuclease/phosphatase family protein</fullName>
    </submittedName>
</protein>
<keyword evidence="2" id="KW-0255">Endonuclease</keyword>